<dbReference type="Proteomes" id="UP000183832">
    <property type="component" value="Unassembled WGS sequence"/>
</dbReference>
<evidence type="ECO:0000259" key="3">
    <source>
        <dbReference type="Pfam" id="PF00089"/>
    </source>
</evidence>
<comment type="similarity">
    <text evidence="1">Belongs to the peptidase S1 family. CLIP subfamily.</text>
</comment>
<evidence type="ECO:0000256" key="2">
    <source>
        <dbReference type="SAM" id="SignalP"/>
    </source>
</evidence>
<evidence type="ECO:0000313" key="4">
    <source>
        <dbReference type="EMBL" id="CRL04834.1"/>
    </source>
</evidence>
<evidence type="ECO:0000256" key="1">
    <source>
        <dbReference type="ARBA" id="ARBA00024195"/>
    </source>
</evidence>
<dbReference type="GO" id="GO:0006508">
    <property type="term" value="P:proteolysis"/>
    <property type="evidence" value="ECO:0007669"/>
    <property type="project" value="InterPro"/>
</dbReference>
<dbReference type="SUPFAM" id="SSF50494">
    <property type="entry name" value="Trypsin-like serine proteases"/>
    <property type="match status" value="1"/>
</dbReference>
<proteinExistence type="inferred from homology"/>
<dbReference type="GO" id="GO:0004252">
    <property type="term" value="F:serine-type endopeptidase activity"/>
    <property type="evidence" value="ECO:0007669"/>
    <property type="project" value="InterPro"/>
</dbReference>
<accession>A0A1J1IYR9</accession>
<gene>
    <name evidence="4" type="ORF">CLUMA_CG017887</name>
</gene>
<keyword evidence="5" id="KW-1185">Reference proteome</keyword>
<feature type="domain" description="Peptidase S1" evidence="3">
    <location>
        <begin position="45"/>
        <end position="167"/>
    </location>
</feature>
<dbReference type="AlphaFoldDB" id="A0A1J1IYR9"/>
<name>A0A1J1IYR9_9DIPT</name>
<dbReference type="PANTHER" id="PTHR24260:SF136">
    <property type="entry name" value="GH08193P-RELATED"/>
    <property type="match status" value="1"/>
</dbReference>
<dbReference type="Pfam" id="PF00089">
    <property type="entry name" value="Trypsin"/>
    <property type="match status" value="1"/>
</dbReference>
<feature type="chain" id="PRO_5012972651" evidence="2">
    <location>
        <begin position="24"/>
        <end position="247"/>
    </location>
</feature>
<evidence type="ECO:0000313" key="5">
    <source>
        <dbReference type="Proteomes" id="UP000183832"/>
    </source>
</evidence>
<feature type="signal peptide" evidence="2">
    <location>
        <begin position="1"/>
        <end position="23"/>
    </location>
</feature>
<organism evidence="4 5">
    <name type="scientific">Clunio marinus</name>
    <dbReference type="NCBI Taxonomy" id="568069"/>
    <lineage>
        <taxon>Eukaryota</taxon>
        <taxon>Metazoa</taxon>
        <taxon>Ecdysozoa</taxon>
        <taxon>Arthropoda</taxon>
        <taxon>Hexapoda</taxon>
        <taxon>Insecta</taxon>
        <taxon>Pterygota</taxon>
        <taxon>Neoptera</taxon>
        <taxon>Endopterygota</taxon>
        <taxon>Diptera</taxon>
        <taxon>Nematocera</taxon>
        <taxon>Chironomoidea</taxon>
        <taxon>Chironomidae</taxon>
        <taxon>Clunio</taxon>
    </lineage>
</organism>
<dbReference type="Gene3D" id="2.40.10.10">
    <property type="entry name" value="Trypsin-like serine proteases"/>
    <property type="match status" value="1"/>
</dbReference>
<dbReference type="InterPro" id="IPR001254">
    <property type="entry name" value="Trypsin_dom"/>
</dbReference>
<dbReference type="InterPro" id="IPR009003">
    <property type="entry name" value="Peptidase_S1_PA"/>
</dbReference>
<dbReference type="OrthoDB" id="6380398at2759"/>
<keyword evidence="2" id="KW-0732">Signal</keyword>
<dbReference type="EMBL" id="CVRI01000063">
    <property type="protein sequence ID" value="CRL04834.1"/>
    <property type="molecule type" value="Genomic_DNA"/>
</dbReference>
<protein>
    <submittedName>
        <fullName evidence="4">CLUMA_CG017887, isoform A</fullName>
    </submittedName>
</protein>
<dbReference type="InterPro" id="IPR051333">
    <property type="entry name" value="CLIP_Serine_Protease"/>
</dbReference>
<dbReference type="InterPro" id="IPR043504">
    <property type="entry name" value="Peptidase_S1_PA_chymotrypsin"/>
</dbReference>
<reference evidence="4 5" key="1">
    <citation type="submission" date="2015-04" db="EMBL/GenBank/DDBJ databases">
        <authorList>
            <person name="Syromyatnikov M.Y."/>
            <person name="Popov V.N."/>
        </authorList>
    </citation>
    <scope>NUCLEOTIDE SEQUENCE [LARGE SCALE GENOMIC DNA]</scope>
</reference>
<sequence>MELNLFKLAFLSLLFTLFLQINAQDEPIQEAHLQENVLVVDIIDLQSHSPFLCSGTVLAPRFVLATASCLTVRPFNRIYVRRNAEQVIIHPDYTIGQNNLNNIGIVRISGLFNDAEPSRILGGLPTNSSCNLVGWGGAERFPRSEPVNIYGPQYCNSSNPQVFCSTSTNFAVCNARLASVIICGIEDTVNGLLISESGCESNDNRLYYHSISDHAGWINQVLSSSVKQVESLVLILSMMLITLNLKL</sequence>
<dbReference type="PANTHER" id="PTHR24260">
    <property type="match status" value="1"/>
</dbReference>